<dbReference type="Proteomes" id="UP000192932">
    <property type="component" value="Plasmid unnamed6"/>
</dbReference>
<dbReference type="AlphaFoldDB" id="A0A1W6AJF9"/>
<dbReference type="EMBL" id="CP020749">
    <property type="protein sequence ID" value="ARJ25988.1"/>
    <property type="molecule type" value="Genomic_DNA"/>
</dbReference>
<proteinExistence type="predicted"/>
<evidence type="ECO:0000259" key="2">
    <source>
        <dbReference type="PROSITE" id="PS50943"/>
    </source>
</evidence>
<reference evidence="3 4" key="1">
    <citation type="submission" date="2017-04" db="EMBL/GenBank/DDBJ databases">
        <title>The Characteristic of a Fine Plant Growth-Promoting Rhizobacteria Bacillus mycoides Gnyt1 and its Whole Genome Sequencing Analysis.</title>
        <authorList>
            <person name="Li J.H."/>
            <person name="Yao T."/>
        </authorList>
    </citation>
    <scope>NUCLEOTIDE SEQUENCE [LARGE SCALE GENOMIC DNA]</scope>
    <source>
        <strain evidence="3 4">Gnyt1</strain>
        <plasmid evidence="4">Plasmid unnamed6</plasmid>
    </source>
</reference>
<keyword evidence="3" id="KW-0614">Plasmid</keyword>
<dbReference type="SUPFAM" id="SSF47413">
    <property type="entry name" value="lambda repressor-like DNA-binding domains"/>
    <property type="match status" value="1"/>
</dbReference>
<dbReference type="PANTHER" id="PTHR46558:SF11">
    <property type="entry name" value="HTH-TYPE TRANSCRIPTIONAL REGULATOR XRE"/>
    <property type="match status" value="1"/>
</dbReference>
<dbReference type="Pfam" id="PF12844">
    <property type="entry name" value="HTH_19"/>
    <property type="match status" value="1"/>
</dbReference>
<dbReference type="SMART" id="SM00530">
    <property type="entry name" value="HTH_XRE"/>
    <property type="match status" value="1"/>
</dbReference>
<accession>A0A1W6AJF9</accession>
<dbReference type="Gene3D" id="1.10.260.40">
    <property type="entry name" value="lambda repressor-like DNA-binding domains"/>
    <property type="match status" value="1"/>
</dbReference>
<dbReference type="PANTHER" id="PTHR46558">
    <property type="entry name" value="TRACRIPTIONAL REGULATORY PROTEIN-RELATED-RELATED"/>
    <property type="match status" value="1"/>
</dbReference>
<evidence type="ECO:0000313" key="4">
    <source>
        <dbReference type="Proteomes" id="UP000192932"/>
    </source>
</evidence>
<dbReference type="InterPro" id="IPR001387">
    <property type="entry name" value="Cro/C1-type_HTH"/>
</dbReference>
<feature type="domain" description="HTH cro/C1-type" evidence="2">
    <location>
        <begin position="8"/>
        <end position="62"/>
    </location>
</feature>
<dbReference type="CDD" id="cd00093">
    <property type="entry name" value="HTH_XRE"/>
    <property type="match status" value="1"/>
</dbReference>
<dbReference type="PROSITE" id="PS50943">
    <property type="entry name" value="HTH_CROC1"/>
    <property type="match status" value="1"/>
</dbReference>
<organism evidence="3 4">
    <name type="scientific">Bacillus mycoides</name>
    <dbReference type="NCBI Taxonomy" id="1405"/>
    <lineage>
        <taxon>Bacteria</taxon>
        <taxon>Bacillati</taxon>
        <taxon>Bacillota</taxon>
        <taxon>Bacilli</taxon>
        <taxon>Bacillales</taxon>
        <taxon>Bacillaceae</taxon>
        <taxon>Bacillus</taxon>
        <taxon>Bacillus cereus group</taxon>
    </lineage>
</organism>
<dbReference type="GO" id="GO:0003677">
    <property type="term" value="F:DNA binding"/>
    <property type="evidence" value="ECO:0007669"/>
    <property type="project" value="UniProtKB-KW"/>
</dbReference>
<dbReference type="InterPro" id="IPR010982">
    <property type="entry name" value="Lambda_DNA-bd_dom_sf"/>
</dbReference>
<sequence length="114" mass="13257">MNTIGKQIKSFRKKLSLTQDEFAEKYGFSKGQIKHWETDRHQPDVESLKCLCSIFGVSTDTLLDFENEQNDPLLDLLLSDVQRAYNDLDGRQQGRFAKQLSLYVEMLRNNKDVL</sequence>
<protein>
    <submittedName>
        <fullName evidence="3">Transcriptional regulator</fullName>
    </submittedName>
</protein>
<geneLocation type="plasmid" evidence="3 4">
    <name>unnamed6</name>
</geneLocation>
<name>A0A1W6AJF9_BACMY</name>
<dbReference type="RefSeq" id="WP_085313668.1">
    <property type="nucleotide sequence ID" value="NZ_CP020749.1"/>
</dbReference>
<keyword evidence="1" id="KW-0238">DNA-binding</keyword>
<evidence type="ECO:0000256" key="1">
    <source>
        <dbReference type="ARBA" id="ARBA00023125"/>
    </source>
</evidence>
<evidence type="ECO:0000313" key="3">
    <source>
        <dbReference type="EMBL" id="ARJ25988.1"/>
    </source>
</evidence>
<gene>
    <name evidence="3" type="ORF">B7492_33690</name>
</gene>